<dbReference type="PANTHER" id="PTHR11328:SF24">
    <property type="entry name" value="MAJOR FACILITATOR SUPERFAMILY (MFS) PROFILE DOMAIN-CONTAINING PROTEIN"/>
    <property type="match status" value="1"/>
</dbReference>
<keyword evidence="2" id="KW-1133">Transmembrane helix</keyword>
<dbReference type="Proteomes" id="UP000234661">
    <property type="component" value="Unassembled WGS sequence"/>
</dbReference>
<gene>
    <name evidence="3" type="ORF">CWM85_21920</name>
</gene>
<evidence type="ECO:0000313" key="4">
    <source>
        <dbReference type="Proteomes" id="UP000234661"/>
    </source>
</evidence>
<reference evidence="3 4" key="1">
    <citation type="submission" date="2017-11" db="EMBL/GenBank/DDBJ databases">
        <authorList>
            <person name="Han C.G."/>
        </authorList>
    </citation>
    <scope>NUCLEOTIDE SEQUENCE [LARGE SCALE GENOMIC DNA]</scope>
    <source>
        <strain evidence="3 4">A2</strain>
    </source>
</reference>
<dbReference type="GO" id="GO:0008643">
    <property type="term" value="P:carbohydrate transport"/>
    <property type="evidence" value="ECO:0007669"/>
    <property type="project" value="InterPro"/>
</dbReference>
<dbReference type="GO" id="GO:0006814">
    <property type="term" value="P:sodium ion transport"/>
    <property type="evidence" value="ECO:0007669"/>
    <property type="project" value="InterPro"/>
</dbReference>
<sequence>MTSAPITTTDLAQRAQDDKLSLREKIGYGLGDAGGTVITCLIMNFLTFFYTDVFCLTPALVGTLFLALRVFDAVSDPIMGVLADRTQSRWGRFRPWQLWIAVPIGVIGVLTFTVPDASMGVKIAWAFGTYLLLSVSYTAINVPYCALINTMTTRHSEVISCQAWRFVLCGLAGFLVSVGLPWMVKALGQGDTAQGYQYGVGVLCTIAVAMFLCCFFWVRERVSLDVMGKFTLREHIAGLRKNDQLLLMLVMSFLLINVFNIRGGGYMYFITYVLGGSTGYTSLFFTMVTFASIAGSVIINLLSRRFDTVKLYYYTNLVLAALAVAMWFLPTGQAYQILWLVVILGNGIILGFTLPLHFSLMAFSDDYGEWKTGVRSSGMNFAFNLFFIKLAWASSAGIISLVFIYVAYQPGVENQTVSSLAGIASMETLLPALFHLLLALSIRACKLNNPMMARIASDLRTRHVQP</sequence>
<feature type="transmembrane region" description="Helical" evidence="2">
    <location>
        <begin position="311"/>
        <end position="330"/>
    </location>
</feature>
<name>A0A2J4YYG4_9ENTR</name>
<feature type="transmembrane region" description="Helical" evidence="2">
    <location>
        <begin position="196"/>
        <end position="218"/>
    </location>
</feature>
<organism evidence="3 4">
    <name type="scientific">Klebsiella michiganensis</name>
    <dbReference type="NCBI Taxonomy" id="1134687"/>
    <lineage>
        <taxon>Bacteria</taxon>
        <taxon>Pseudomonadati</taxon>
        <taxon>Pseudomonadota</taxon>
        <taxon>Gammaproteobacteria</taxon>
        <taxon>Enterobacterales</taxon>
        <taxon>Enterobacteriaceae</taxon>
        <taxon>Klebsiella/Raoultella group</taxon>
        <taxon>Klebsiella</taxon>
    </lineage>
</organism>
<dbReference type="InterPro" id="IPR001927">
    <property type="entry name" value="Na/Gal_symport"/>
</dbReference>
<feature type="transmembrane region" description="Helical" evidence="2">
    <location>
        <begin position="163"/>
        <end position="184"/>
    </location>
</feature>
<dbReference type="EMBL" id="PIET01000771">
    <property type="protein sequence ID" value="PLM55727.1"/>
    <property type="molecule type" value="Genomic_DNA"/>
</dbReference>
<comment type="caution">
    <text evidence="3">The sequence shown here is derived from an EMBL/GenBank/DDBJ whole genome shotgun (WGS) entry which is preliminary data.</text>
</comment>
<protein>
    <submittedName>
        <fullName evidence="3">MFS transporter</fullName>
    </submittedName>
</protein>
<accession>A0A2J4YYG4</accession>
<feature type="transmembrane region" description="Helical" evidence="2">
    <location>
        <begin position="245"/>
        <end position="270"/>
    </location>
</feature>
<keyword evidence="2" id="KW-0812">Transmembrane</keyword>
<feature type="transmembrane region" description="Helical" evidence="2">
    <location>
        <begin position="282"/>
        <end position="302"/>
    </location>
</feature>
<dbReference type="AlphaFoldDB" id="A0A2J4YYG4"/>
<dbReference type="Gene3D" id="1.20.1250.20">
    <property type="entry name" value="MFS general substrate transporter like domains"/>
    <property type="match status" value="2"/>
</dbReference>
<feature type="transmembrane region" description="Helical" evidence="2">
    <location>
        <begin position="420"/>
        <end position="442"/>
    </location>
</feature>
<dbReference type="GO" id="GO:0005886">
    <property type="term" value="C:plasma membrane"/>
    <property type="evidence" value="ECO:0007669"/>
    <property type="project" value="TreeGrafter"/>
</dbReference>
<dbReference type="GO" id="GO:0015293">
    <property type="term" value="F:symporter activity"/>
    <property type="evidence" value="ECO:0007669"/>
    <property type="project" value="InterPro"/>
</dbReference>
<comment type="similarity">
    <text evidence="1">Belongs to the sodium:galactoside symporter (TC 2.A.2) family.</text>
</comment>
<evidence type="ECO:0000313" key="3">
    <source>
        <dbReference type="EMBL" id="PLM55727.1"/>
    </source>
</evidence>
<dbReference type="NCBIfam" id="TIGR00792">
    <property type="entry name" value="gph"/>
    <property type="match status" value="1"/>
</dbReference>
<evidence type="ECO:0000256" key="2">
    <source>
        <dbReference type="SAM" id="Phobius"/>
    </source>
</evidence>
<feature type="transmembrane region" description="Helical" evidence="2">
    <location>
        <begin position="381"/>
        <end position="408"/>
    </location>
</feature>
<feature type="transmembrane region" description="Helical" evidence="2">
    <location>
        <begin position="127"/>
        <end position="151"/>
    </location>
</feature>
<keyword evidence="2" id="KW-0472">Membrane</keyword>
<reference evidence="3 4" key="2">
    <citation type="submission" date="2018-01" db="EMBL/GenBank/DDBJ databases">
        <title>Genomic study of Klebsiella pneumoniae.</title>
        <authorList>
            <person name="Yang Y."/>
            <person name="Bicalho R."/>
        </authorList>
    </citation>
    <scope>NUCLEOTIDE SEQUENCE [LARGE SCALE GENOMIC DNA]</scope>
    <source>
        <strain evidence="3 4">A2</strain>
    </source>
</reference>
<dbReference type="PANTHER" id="PTHR11328">
    <property type="entry name" value="MAJOR FACILITATOR SUPERFAMILY DOMAIN-CONTAINING PROTEIN"/>
    <property type="match status" value="1"/>
</dbReference>
<dbReference type="CDD" id="cd17332">
    <property type="entry name" value="MFS_MelB_like"/>
    <property type="match status" value="1"/>
</dbReference>
<dbReference type="SUPFAM" id="SSF103473">
    <property type="entry name" value="MFS general substrate transporter"/>
    <property type="match status" value="1"/>
</dbReference>
<evidence type="ECO:0000256" key="1">
    <source>
        <dbReference type="ARBA" id="ARBA00009617"/>
    </source>
</evidence>
<feature type="transmembrane region" description="Helical" evidence="2">
    <location>
        <begin position="96"/>
        <end position="115"/>
    </location>
</feature>
<feature type="transmembrane region" description="Helical" evidence="2">
    <location>
        <begin position="56"/>
        <end position="75"/>
    </location>
</feature>
<dbReference type="InterPro" id="IPR039672">
    <property type="entry name" value="MFS_2"/>
</dbReference>
<feature type="transmembrane region" description="Helical" evidence="2">
    <location>
        <begin position="26"/>
        <end position="50"/>
    </location>
</feature>
<feature type="transmembrane region" description="Helical" evidence="2">
    <location>
        <begin position="336"/>
        <end position="360"/>
    </location>
</feature>
<proteinExistence type="inferred from homology"/>
<dbReference type="Pfam" id="PF13347">
    <property type="entry name" value="MFS_2"/>
    <property type="match status" value="1"/>
</dbReference>
<dbReference type="InterPro" id="IPR036259">
    <property type="entry name" value="MFS_trans_sf"/>
</dbReference>